<keyword evidence="3 6" id="KW-0812">Transmembrane</keyword>
<dbReference type="Pfam" id="PF12704">
    <property type="entry name" value="MacB_PCD"/>
    <property type="match status" value="2"/>
</dbReference>
<dbReference type="InterPro" id="IPR003838">
    <property type="entry name" value="ABC3_permease_C"/>
</dbReference>
<feature type="transmembrane region" description="Helical" evidence="6">
    <location>
        <begin position="283"/>
        <end position="304"/>
    </location>
</feature>
<evidence type="ECO:0000259" key="8">
    <source>
        <dbReference type="Pfam" id="PF12704"/>
    </source>
</evidence>
<dbReference type="OrthoDB" id="8740261at2"/>
<dbReference type="AlphaFoldDB" id="A0A3B0CGR0"/>
<reference evidence="9 10" key="1">
    <citation type="submission" date="2018-10" db="EMBL/GenBank/DDBJ databases">
        <title>Ulvibacterium marinum gen. nov., sp. nov., a novel marine bacterium of the family Flavobacteriaceae, isolated from a culture of the green alga Ulva prolifera.</title>
        <authorList>
            <person name="Zhang Z."/>
        </authorList>
    </citation>
    <scope>NUCLEOTIDE SEQUENCE [LARGE SCALE GENOMIC DNA]</scope>
    <source>
        <strain evidence="9 10">CCMM003</strain>
    </source>
</reference>
<feature type="transmembrane region" description="Helical" evidence="6">
    <location>
        <begin position="760"/>
        <end position="779"/>
    </location>
</feature>
<evidence type="ECO:0000256" key="1">
    <source>
        <dbReference type="ARBA" id="ARBA00004651"/>
    </source>
</evidence>
<dbReference type="EMBL" id="RBCJ01000001">
    <property type="protein sequence ID" value="RKN83317.1"/>
    <property type="molecule type" value="Genomic_DNA"/>
</dbReference>
<dbReference type="InterPro" id="IPR050250">
    <property type="entry name" value="Macrolide_Exporter_MacB"/>
</dbReference>
<organism evidence="9 10">
    <name type="scientific">Ulvibacterium marinum</name>
    <dbReference type="NCBI Taxonomy" id="2419782"/>
    <lineage>
        <taxon>Bacteria</taxon>
        <taxon>Pseudomonadati</taxon>
        <taxon>Bacteroidota</taxon>
        <taxon>Flavobacteriia</taxon>
        <taxon>Flavobacteriales</taxon>
        <taxon>Flavobacteriaceae</taxon>
        <taxon>Ulvibacterium</taxon>
    </lineage>
</organism>
<comment type="caution">
    <text evidence="9">The sequence shown here is derived from an EMBL/GenBank/DDBJ whole genome shotgun (WGS) entry which is preliminary data.</text>
</comment>
<evidence type="ECO:0000313" key="9">
    <source>
        <dbReference type="EMBL" id="RKN83317.1"/>
    </source>
</evidence>
<dbReference type="Proteomes" id="UP000276603">
    <property type="component" value="Unassembled WGS sequence"/>
</dbReference>
<dbReference type="GO" id="GO:0005886">
    <property type="term" value="C:plasma membrane"/>
    <property type="evidence" value="ECO:0007669"/>
    <property type="project" value="UniProtKB-SubCell"/>
</dbReference>
<dbReference type="GO" id="GO:0022857">
    <property type="term" value="F:transmembrane transporter activity"/>
    <property type="evidence" value="ECO:0007669"/>
    <property type="project" value="TreeGrafter"/>
</dbReference>
<dbReference type="PANTHER" id="PTHR30572:SF18">
    <property type="entry name" value="ABC-TYPE MACROLIDE FAMILY EXPORT SYSTEM PERMEASE COMPONENT 2"/>
    <property type="match status" value="1"/>
</dbReference>
<feature type="transmembrane region" description="Helical" evidence="6">
    <location>
        <begin position="379"/>
        <end position="403"/>
    </location>
</feature>
<keyword evidence="10" id="KW-1185">Reference proteome</keyword>
<evidence type="ECO:0000256" key="2">
    <source>
        <dbReference type="ARBA" id="ARBA00022475"/>
    </source>
</evidence>
<feature type="transmembrane region" description="Helical" evidence="6">
    <location>
        <begin position="722"/>
        <end position="740"/>
    </location>
</feature>
<accession>A0A3B0CGR0</accession>
<evidence type="ECO:0000256" key="5">
    <source>
        <dbReference type="ARBA" id="ARBA00023136"/>
    </source>
</evidence>
<dbReference type="RefSeq" id="WP_120710524.1">
    <property type="nucleotide sequence ID" value="NZ_RBCJ01000001.1"/>
</dbReference>
<name>A0A3B0CGR0_9FLAO</name>
<feature type="domain" description="MacB-like periplasmic core" evidence="8">
    <location>
        <begin position="516"/>
        <end position="624"/>
    </location>
</feature>
<dbReference type="PANTHER" id="PTHR30572">
    <property type="entry name" value="MEMBRANE COMPONENT OF TRANSPORTER-RELATED"/>
    <property type="match status" value="1"/>
</dbReference>
<dbReference type="InterPro" id="IPR025857">
    <property type="entry name" value="MacB_PCD"/>
</dbReference>
<evidence type="ECO:0000256" key="6">
    <source>
        <dbReference type="SAM" id="Phobius"/>
    </source>
</evidence>
<keyword evidence="2" id="KW-1003">Cell membrane</keyword>
<feature type="transmembrane region" description="Helical" evidence="6">
    <location>
        <begin position="424"/>
        <end position="445"/>
    </location>
</feature>
<feature type="domain" description="MacB-like periplasmic core" evidence="8">
    <location>
        <begin position="20"/>
        <end position="235"/>
    </location>
</feature>
<evidence type="ECO:0000313" key="10">
    <source>
        <dbReference type="Proteomes" id="UP000276603"/>
    </source>
</evidence>
<evidence type="ECO:0000256" key="3">
    <source>
        <dbReference type="ARBA" id="ARBA00022692"/>
    </source>
</evidence>
<sequence length="793" mass="89408">MIKNYFKIAFRVFKKEKLYSFINVSGLVLGFVCCLMIFLFIKDELSYDDFHKDSDRIYRVAAAYMRQSVWEPYSTNSWPTAEKLKTSFGEIEQLVRIMRMSEIVTHGEKRFDEERMAVADENFFEVFSFPLISGNPSEALKGSNKVVISEATAKKYFGPINAMGKVLDIGDGTLQLRVSGIMEEMPSNSHFHFDFLISGLTARQIAPEAMFDNVGWDSQYVYIKMAEGSKPASMESMFPNFIDDHLAPLTSGNFKLFLQPLSDIHLRSKNGTEIEPNGNINHIYIFSIVAIFILVIASVNYMNLTIARSLRRSKEVGMRKVLGAHKMNLIGQFLSESFIVTLIAALIAFCLTLLLLPVFNQFAGKEITTNTLFNPPILMTIGASIVIIAILSGAYPSFVLSTFKPLSTLKGSKTKERFGPTLRKGLVVLQFVISIGLIASTSIVFDQLDFLKNKELGINKELLVAVPLRTMDRSQLDAFNNDLLTNSSIVRTGASNMKMPGWISNSTVYKAQGVAVDEEARKSMKVIRIDYDFFKTVETEITQGRDFSKEFPSDGNSSIILNESAIDQLGWTDPIGKWVEFDNQRFTVVGIVKDFHFESLHRKIPPTIFIPSSTYLNWAYVKVDAQNLPLTLKHIKSVYSKFVTNREFSYSFVNEDVARQYQTEEKFTEVLTIFTILAIILACLGTFGLVSFSAERKSKEIGIRKVLGASIGNVTFKLIKEFAILLLVASFIAWPLTYFFMNDWIKDFTYRTNIKLEVFAMATILALLITMGTTGFRALKAALANPIDSLREE</sequence>
<dbReference type="Pfam" id="PF02687">
    <property type="entry name" value="FtsX"/>
    <property type="match status" value="2"/>
</dbReference>
<feature type="domain" description="ABC3 transporter permease C-terminal" evidence="7">
    <location>
        <begin position="288"/>
        <end position="403"/>
    </location>
</feature>
<gene>
    <name evidence="9" type="ORF">D7Z94_05690</name>
</gene>
<feature type="transmembrane region" description="Helical" evidence="6">
    <location>
        <begin position="670"/>
        <end position="694"/>
    </location>
</feature>
<keyword evidence="5 6" id="KW-0472">Membrane</keyword>
<feature type="transmembrane region" description="Helical" evidence="6">
    <location>
        <begin position="337"/>
        <end position="359"/>
    </location>
</feature>
<protein>
    <submittedName>
        <fullName evidence="9">FtsX-like permease family protein</fullName>
    </submittedName>
</protein>
<keyword evidence="4 6" id="KW-1133">Transmembrane helix</keyword>
<feature type="transmembrane region" description="Helical" evidence="6">
    <location>
        <begin position="21"/>
        <end position="41"/>
    </location>
</feature>
<evidence type="ECO:0000259" key="7">
    <source>
        <dbReference type="Pfam" id="PF02687"/>
    </source>
</evidence>
<comment type="subcellular location">
    <subcellularLocation>
        <location evidence="1">Cell membrane</location>
        <topology evidence="1">Multi-pass membrane protein</topology>
    </subcellularLocation>
</comment>
<evidence type="ECO:0000256" key="4">
    <source>
        <dbReference type="ARBA" id="ARBA00022989"/>
    </source>
</evidence>
<feature type="domain" description="ABC3 transporter permease C-terminal" evidence="7">
    <location>
        <begin position="673"/>
        <end position="782"/>
    </location>
</feature>
<proteinExistence type="predicted"/>